<protein>
    <submittedName>
        <fullName evidence="3">Uncharacterized protein</fullName>
    </submittedName>
</protein>
<evidence type="ECO:0000256" key="1">
    <source>
        <dbReference type="SAM" id="Coils"/>
    </source>
</evidence>
<dbReference type="EMBL" id="LAZR01036988">
    <property type="protein sequence ID" value="KKL23406.1"/>
    <property type="molecule type" value="Genomic_DNA"/>
</dbReference>
<dbReference type="AlphaFoldDB" id="A0A0F9E0H2"/>
<keyword evidence="1" id="KW-0175">Coiled coil</keyword>
<comment type="caution">
    <text evidence="3">The sequence shown here is derived from an EMBL/GenBank/DDBJ whole genome shotgun (WGS) entry which is preliminary data.</text>
</comment>
<reference evidence="3" key="1">
    <citation type="journal article" date="2015" name="Nature">
        <title>Complex archaea that bridge the gap between prokaryotes and eukaryotes.</title>
        <authorList>
            <person name="Spang A."/>
            <person name="Saw J.H."/>
            <person name="Jorgensen S.L."/>
            <person name="Zaremba-Niedzwiedzka K."/>
            <person name="Martijn J."/>
            <person name="Lind A.E."/>
            <person name="van Eijk R."/>
            <person name="Schleper C."/>
            <person name="Guy L."/>
            <person name="Ettema T.J."/>
        </authorList>
    </citation>
    <scope>NUCLEOTIDE SEQUENCE</scope>
</reference>
<accession>A0A0F9E0H2</accession>
<evidence type="ECO:0000256" key="2">
    <source>
        <dbReference type="SAM" id="MobiDB-lite"/>
    </source>
</evidence>
<feature type="non-terminal residue" evidence="3">
    <location>
        <position position="1"/>
    </location>
</feature>
<name>A0A0F9E0H2_9ZZZZ</name>
<organism evidence="3">
    <name type="scientific">marine sediment metagenome</name>
    <dbReference type="NCBI Taxonomy" id="412755"/>
    <lineage>
        <taxon>unclassified sequences</taxon>
        <taxon>metagenomes</taxon>
        <taxon>ecological metagenomes</taxon>
    </lineage>
</organism>
<evidence type="ECO:0000313" key="3">
    <source>
        <dbReference type="EMBL" id="KKL23406.1"/>
    </source>
</evidence>
<feature type="region of interest" description="Disordered" evidence="2">
    <location>
        <begin position="374"/>
        <end position="408"/>
    </location>
</feature>
<gene>
    <name evidence="3" type="ORF">LCGC14_2425690</name>
</gene>
<proteinExistence type="predicted"/>
<feature type="coiled-coil region" evidence="1">
    <location>
        <begin position="218"/>
        <end position="311"/>
    </location>
</feature>
<sequence>RALRKAAVQAEAELKQLWQRREEIDEKLSAPSSDSGGSVSELMKARVEIAMSFRNEPTLIKEIVLCGPMGKFANGTQKGVMDRRRLSGIAQRFREYPRQVPVFMQRDHPESNDLTEAMGWVEDAYMKGDNLMGRVKLHGPAAAAVGSDRIRLGSIFTVQGRDYAGDRIGETLKHFLLTNEGFYKSTNIAAVQIQGEELVACFTTALAEESAMDPTIDEKDKDKEIEKLRARIAELEDQVKDIDKKKPDEEEVAEKSALLQEKIREAAELTASNENMKRELVNMKNPSTGAIEELQTQLRSERRKTRAAEIRRKVDKGVDRGQFDRSFVGGPPESTFDHESDEMVLDWFTAHTVFKGEMEKLDTCLQVMTPKKTLGRSFRSGANTEDNESVAYTDGQKEQIRSTGNDPDEVTAALASQDSGEFMQKEASKKAS</sequence>